<keyword evidence="2" id="KW-1185">Reference proteome</keyword>
<dbReference type="EMBL" id="FMUS01000002">
    <property type="protein sequence ID" value="SCX96143.1"/>
    <property type="molecule type" value="Genomic_DNA"/>
</dbReference>
<dbReference type="Proteomes" id="UP000198636">
    <property type="component" value="Unassembled WGS sequence"/>
</dbReference>
<gene>
    <name evidence="1" type="ORF">SAMN03080606_00587</name>
</gene>
<accession>A0A1G5C158</accession>
<sequence length="312" mass="36499">MGTYNRVSDLIIFYWRIRWKMRNHLLTHYLSSFLILKIFANKEDAMKKLLLGLALLTMLTGCQQSNNTNIESPSINEITTYKEIIKDGKVEIDGISYDIQSVQKISNTYDNNGNVVEIVSKIDESEMRVEFLYKNNQIIEEKRYSNDKLTFTTYYHYEDDLLLRHNIVSKSGLENRTEYSYGDKTRTQTHYNSDGSIAYIGTEYLDEDGKMLKGVITIADGEVTDTTTMYYENDLLVKSIRKRDDGAIITFNKEYNNLGDKIMDYNIFSIGKENRLIANFYDIEYNEQLLPETVTIYHVQSQIKSEDIREYE</sequence>
<organism evidence="1 2">
    <name type="scientific">Alkaliphilus peptidifermentans DSM 18978</name>
    <dbReference type="NCBI Taxonomy" id="1120976"/>
    <lineage>
        <taxon>Bacteria</taxon>
        <taxon>Bacillati</taxon>
        <taxon>Bacillota</taxon>
        <taxon>Clostridia</taxon>
        <taxon>Peptostreptococcales</taxon>
        <taxon>Natronincolaceae</taxon>
        <taxon>Alkaliphilus</taxon>
    </lineage>
</organism>
<name>A0A1G5C158_9FIRM</name>
<dbReference type="Gene3D" id="3.90.930.1">
    <property type="match status" value="1"/>
</dbReference>
<reference evidence="1 2" key="1">
    <citation type="submission" date="2016-10" db="EMBL/GenBank/DDBJ databases">
        <authorList>
            <person name="de Groot N.N."/>
        </authorList>
    </citation>
    <scope>NUCLEOTIDE SEQUENCE [LARGE SCALE GENOMIC DNA]</scope>
    <source>
        <strain evidence="1 2">DSM 18978</strain>
    </source>
</reference>
<evidence type="ECO:0008006" key="3">
    <source>
        <dbReference type="Google" id="ProtNLM"/>
    </source>
</evidence>
<dbReference type="AlphaFoldDB" id="A0A1G5C158"/>
<protein>
    <recommendedName>
        <fullName evidence="3">YD repeat-containing protein</fullName>
    </recommendedName>
</protein>
<evidence type="ECO:0000313" key="2">
    <source>
        <dbReference type="Proteomes" id="UP000198636"/>
    </source>
</evidence>
<proteinExistence type="predicted"/>
<evidence type="ECO:0000313" key="1">
    <source>
        <dbReference type="EMBL" id="SCX96143.1"/>
    </source>
</evidence>